<dbReference type="AlphaFoldDB" id="A0A0F3MTK3"/>
<gene>
    <name evidence="4" type="ORF">RFEPED_1491</name>
</gene>
<organism evidence="4 5">
    <name type="scientific">Rickettsia felis str. Pedreira</name>
    <dbReference type="NCBI Taxonomy" id="1359196"/>
    <lineage>
        <taxon>Bacteria</taxon>
        <taxon>Pseudomonadati</taxon>
        <taxon>Pseudomonadota</taxon>
        <taxon>Alphaproteobacteria</taxon>
        <taxon>Rickettsiales</taxon>
        <taxon>Rickettsiaceae</taxon>
        <taxon>Rickettsieae</taxon>
        <taxon>Rickettsia</taxon>
        <taxon>spotted fever group</taxon>
    </lineage>
</organism>
<dbReference type="EMBL" id="LANQ01000001">
    <property type="protein sequence ID" value="KJV59093.1"/>
    <property type="molecule type" value="Genomic_DNA"/>
</dbReference>
<feature type="repeat" description="ANK" evidence="3">
    <location>
        <begin position="36"/>
        <end position="68"/>
    </location>
</feature>
<dbReference type="SMR" id="A0A0F3MTK3"/>
<comment type="caution">
    <text evidence="4">The sequence shown here is derived from an EMBL/GenBank/DDBJ whole genome shotgun (WGS) entry which is preliminary data.</text>
</comment>
<dbReference type="Gene3D" id="1.25.40.20">
    <property type="entry name" value="Ankyrin repeat-containing domain"/>
    <property type="match status" value="1"/>
</dbReference>
<dbReference type="PATRIC" id="fig|1359196.3.peg.1442"/>
<feature type="repeat" description="ANK" evidence="3">
    <location>
        <begin position="172"/>
        <end position="204"/>
    </location>
</feature>
<dbReference type="PROSITE" id="PS50088">
    <property type="entry name" value="ANK_REPEAT"/>
    <property type="match status" value="2"/>
</dbReference>
<dbReference type="InterPro" id="IPR011697">
    <property type="entry name" value="Peptidase_C26"/>
</dbReference>
<dbReference type="SMART" id="SM00248">
    <property type="entry name" value="ANK"/>
    <property type="match status" value="7"/>
</dbReference>
<dbReference type="InterPro" id="IPR029062">
    <property type="entry name" value="Class_I_gatase-like"/>
</dbReference>
<dbReference type="Pfam" id="PF12796">
    <property type="entry name" value="Ank_2"/>
    <property type="match status" value="2"/>
</dbReference>
<dbReference type="InterPro" id="IPR002110">
    <property type="entry name" value="Ankyrin_rpt"/>
</dbReference>
<evidence type="ECO:0000256" key="1">
    <source>
        <dbReference type="ARBA" id="ARBA00022737"/>
    </source>
</evidence>
<dbReference type="SUPFAM" id="SSF52317">
    <property type="entry name" value="Class I glutamine amidotransferase-like"/>
    <property type="match status" value="1"/>
</dbReference>
<name>A0A0F3MTK3_RICFI</name>
<proteinExistence type="predicted"/>
<dbReference type="GO" id="GO:0016787">
    <property type="term" value="F:hydrolase activity"/>
    <property type="evidence" value="ECO:0007669"/>
    <property type="project" value="InterPro"/>
</dbReference>
<dbReference type="InterPro" id="IPR036770">
    <property type="entry name" value="Ankyrin_rpt-contain_sf"/>
</dbReference>
<evidence type="ECO:0000256" key="2">
    <source>
        <dbReference type="ARBA" id="ARBA00023043"/>
    </source>
</evidence>
<dbReference type="Proteomes" id="UP000033475">
    <property type="component" value="Unassembled WGS sequence"/>
</dbReference>
<dbReference type="SUPFAM" id="SSF48403">
    <property type="entry name" value="Ankyrin repeat"/>
    <property type="match status" value="1"/>
</dbReference>
<dbReference type="PROSITE" id="PS51273">
    <property type="entry name" value="GATASE_TYPE_1"/>
    <property type="match status" value="1"/>
</dbReference>
<reference evidence="4 5" key="1">
    <citation type="submission" date="2015-01" db="EMBL/GenBank/DDBJ databases">
        <title>Genome Sequencing of Rickettsiales.</title>
        <authorList>
            <person name="Daugherty S.C."/>
            <person name="Su Q."/>
            <person name="Abolude K."/>
            <person name="Beier-Sexton M."/>
            <person name="Carlyon J.A."/>
            <person name="Carter R."/>
            <person name="Day N.P."/>
            <person name="Dumler S.J."/>
            <person name="Dyachenko V."/>
            <person name="Godinez A."/>
            <person name="Kurtti T.J."/>
            <person name="Lichay M."/>
            <person name="Mullins K.E."/>
            <person name="Ott S."/>
            <person name="Pappas-Brown V."/>
            <person name="Paris D.H."/>
            <person name="Patel P."/>
            <person name="Richards A.L."/>
            <person name="Sadzewicz L."/>
            <person name="Sears K."/>
            <person name="Seidman D."/>
            <person name="Sengamalay N."/>
            <person name="Stenos J."/>
            <person name="Tallon L.J."/>
            <person name="Vincent G."/>
            <person name="Fraser C.M."/>
            <person name="Munderloh U."/>
            <person name="Dunning-Hotopp J.C."/>
        </authorList>
    </citation>
    <scope>NUCLEOTIDE SEQUENCE [LARGE SCALE GENOMIC DNA]</scope>
    <source>
        <strain evidence="4 5">Pedreira</strain>
    </source>
</reference>
<evidence type="ECO:0000313" key="4">
    <source>
        <dbReference type="EMBL" id="KJV59093.1"/>
    </source>
</evidence>
<evidence type="ECO:0000313" key="5">
    <source>
        <dbReference type="Proteomes" id="UP000033475"/>
    </source>
</evidence>
<dbReference type="PANTHER" id="PTHR24123">
    <property type="entry name" value="ANKYRIN REPEAT-CONTAINING"/>
    <property type="match status" value="1"/>
</dbReference>
<evidence type="ECO:0000256" key="3">
    <source>
        <dbReference type="PROSITE-ProRule" id="PRU00023"/>
    </source>
</evidence>
<dbReference type="InterPro" id="IPR051165">
    <property type="entry name" value="Multifunctional_ANK_Repeat"/>
</dbReference>
<dbReference type="PANTHER" id="PTHR24123:SF33">
    <property type="entry name" value="PROTEIN HOS4"/>
    <property type="match status" value="1"/>
</dbReference>
<accession>A0A0F3MTK3</accession>
<dbReference type="Pfam" id="PF07722">
    <property type="entry name" value="Peptidase_C26"/>
    <property type="match status" value="1"/>
</dbReference>
<protein>
    <submittedName>
        <fullName evidence="4">Ankyrin repeat family protein</fullName>
    </submittedName>
</protein>
<dbReference type="Gene3D" id="3.40.50.880">
    <property type="match status" value="1"/>
</dbReference>
<keyword evidence="1" id="KW-0677">Repeat</keyword>
<keyword evidence="2 3" id="KW-0040">ANK repeat</keyword>
<sequence>MNYQKELLIEAIQEDNLKEVQKLLQAGVNPNTLDEYGKLCIRSAINNENLDIVKVLLDYGADPNAIDKIKDPIILEAIRSRELGIINSLLKKGANPNVLDRHENPIILSALPRGVNIVNTLLNNGADPNQVDKNGNTALSIILERTGDINVDVTALLIEKVKEKALNLRNSNGETCLHLAAQQGKIQMFDKYLDYYQTVNITDKAGNTPLYWSKLLGHTEISDMLNKRAEELNETAYTKITKTERFEDLPPRPKIALSYNLEIGGRYANEEKTKLIYQGGDVEYIDFRAIVPESANTEKKINEEVINEAKQKAKELLAGKDALVIPGNNREVDKEVAKHFGGEVNIKTGQPDFARSLAEMVMAEVAIEKGMPIMGICGGHQIINTYLKVPILKEK</sequence>
<dbReference type="PROSITE" id="PS50297">
    <property type="entry name" value="ANK_REP_REGION"/>
    <property type="match status" value="1"/>
</dbReference>